<protein>
    <recommendedName>
        <fullName evidence="1">2EXR domain-containing protein</fullName>
    </recommendedName>
</protein>
<accession>A0A2J6RPN4</accession>
<organism evidence="2 3">
    <name type="scientific">Hyaloscypha variabilis (strain UAMH 11265 / GT02V1 / F)</name>
    <name type="common">Meliniomyces variabilis</name>
    <dbReference type="NCBI Taxonomy" id="1149755"/>
    <lineage>
        <taxon>Eukaryota</taxon>
        <taxon>Fungi</taxon>
        <taxon>Dikarya</taxon>
        <taxon>Ascomycota</taxon>
        <taxon>Pezizomycotina</taxon>
        <taxon>Leotiomycetes</taxon>
        <taxon>Helotiales</taxon>
        <taxon>Hyaloscyphaceae</taxon>
        <taxon>Hyaloscypha</taxon>
        <taxon>Hyaloscypha variabilis</taxon>
    </lineage>
</organism>
<evidence type="ECO:0000313" key="3">
    <source>
        <dbReference type="Proteomes" id="UP000235786"/>
    </source>
</evidence>
<dbReference type="PANTHER" id="PTHR35910">
    <property type="entry name" value="2EXR DOMAIN-CONTAINING PROTEIN"/>
    <property type="match status" value="1"/>
</dbReference>
<dbReference type="STRING" id="1149755.A0A2J6RPN4"/>
<sequence>MDRLESSWRGGLPQKYLQSLLYWDCSFPQFSRLPIELRERIWQHTLPGPRLIEVGKNSRDTTSSEAAGDPCFTLRILGNFSARHSIPTEQVQLRQQWFSPVALFVCHESRQHTLRHYRLIEQPEINLEPFYCDPPIDILWFTYEFTGHAVNMRHVELQSRMDQLCHQHPNLLNLFKTVLVDEIFWNPESGNQDYLSHLLSLETILIMDTSRQDASCENAVPIVYDCEDLQHFIVAGKKECTKFKERRPNWPLKNIEYLARGTVNITHETRISLGDDSYEDTSEVVNAREEMREIL</sequence>
<keyword evidence="3" id="KW-1185">Reference proteome</keyword>
<dbReference type="AlphaFoldDB" id="A0A2J6RPN4"/>
<dbReference type="EMBL" id="KZ613945">
    <property type="protein sequence ID" value="PMD40474.1"/>
    <property type="molecule type" value="Genomic_DNA"/>
</dbReference>
<reference evidence="2 3" key="1">
    <citation type="submission" date="2016-04" db="EMBL/GenBank/DDBJ databases">
        <title>A degradative enzymes factory behind the ericoid mycorrhizal symbiosis.</title>
        <authorList>
            <consortium name="DOE Joint Genome Institute"/>
            <person name="Martino E."/>
            <person name="Morin E."/>
            <person name="Grelet G."/>
            <person name="Kuo A."/>
            <person name="Kohler A."/>
            <person name="Daghino S."/>
            <person name="Barry K."/>
            <person name="Choi C."/>
            <person name="Cichocki N."/>
            <person name="Clum A."/>
            <person name="Copeland A."/>
            <person name="Hainaut M."/>
            <person name="Haridas S."/>
            <person name="Labutti K."/>
            <person name="Lindquist E."/>
            <person name="Lipzen A."/>
            <person name="Khouja H.-R."/>
            <person name="Murat C."/>
            <person name="Ohm R."/>
            <person name="Olson A."/>
            <person name="Spatafora J."/>
            <person name="Veneault-Fourrey C."/>
            <person name="Henrissat B."/>
            <person name="Grigoriev I."/>
            <person name="Martin F."/>
            <person name="Perotto S."/>
        </authorList>
    </citation>
    <scope>NUCLEOTIDE SEQUENCE [LARGE SCALE GENOMIC DNA]</scope>
    <source>
        <strain evidence="2 3">F</strain>
    </source>
</reference>
<dbReference type="Pfam" id="PF20150">
    <property type="entry name" value="2EXR"/>
    <property type="match status" value="1"/>
</dbReference>
<dbReference type="PANTHER" id="PTHR35910:SF1">
    <property type="entry name" value="2EXR DOMAIN-CONTAINING PROTEIN"/>
    <property type="match status" value="1"/>
</dbReference>
<gene>
    <name evidence="2" type="ORF">L207DRAFT_339038</name>
</gene>
<proteinExistence type="predicted"/>
<name>A0A2J6RPN4_HYAVF</name>
<dbReference type="Proteomes" id="UP000235786">
    <property type="component" value="Unassembled WGS sequence"/>
</dbReference>
<evidence type="ECO:0000259" key="1">
    <source>
        <dbReference type="Pfam" id="PF20150"/>
    </source>
</evidence>
<feature type="domain" description="2EXR" evidence="1">
    <location>
        <begin position="27"/>
        <end position="139"/>
    </location>
</feature>
<dbReference type="InterPro" id="IPR045518">
    <property type="entry name" value="2EXR"/>
</dbReference>
<dbReference type="OrthoDB" id="3497944at2759"/>
<evidence type="ECO:0000313" key="2">
    <source>
        <dbReference type="EMBL" id="PMD40474.1"/>
    </source>
</evidence>